<evidence type="ECO:0000313" key="1">
    <source>
        <dbReference type="EMBL" id="MDN5201221.1"/>
    </source>
</evidence>
<organism evidence="1 2">
    <name type="scientific">Splendidivirga corallicola</name>
    <dbReference type="NCBI Taxonomy" id="3051826"/>
    <lineage>
        <taxon>Bacteria</taxon>
        <taxon>Pseudomonadati</taxon>
        <taxon>Bacteroidota</taxon>
        <taxon>Cytophagia</taxon>
        <taxon>Cytophagales</taxon>
        <taxon>Splendidivirgaceae</taxon>
        <taxon>Splendidivirga</taxon>
    </lineage>
</organism>
<comment type="caution">
    <text evidence="1">The sequence shown here is derived from an EMBL/GenBank/DDBJ whole genome shotgun (WGS) entry which is preliminary data.</text>
</comment>
<name>A0ABT8KKI1_9BACT</name>
<accession>A0ABT8KKI1</accession>
<reference evidence="1" key="1">
    <citation type="submission" date="2023-06" db="EMBL/GenBank/DDBJ databases">
        <title>Genomic of Parafulvivirga corallium.</title>
        <authorList>
            <person name="Wang G."/>
        </authorList>
    </citation>
    <scope>NUCLEOTIDE SEQUENCE</scope>
    <source>
        <strain evidence="1">BMA10</strain>
    </source>
</reference>
<keyword evidence="2" id="KW-1185">Reference proteome</keyword>
<sequence length="97" mass="11228">MAEVVTKKRSNLFIDSDFQILHYWDNDDSIFVGFKKLEDGKSLTLSDVIESRVKPALQKILGHRIQGYFDPIYSFDMNERFVLLNLNGKDEIAVCNL</sequence>
<protein>
    <recommendedName>
        <fullName evidence="3">DUF2283 domain-containing protein</fullName>
    </recommendedName>
</protein>
<gene>
    <name evidence="1" type="ORF">QQ008_07605</name>
</gene>
<dbReference type="RefSeq" id="WP_346751247.1">
    <property type="nucleotide sequence ID" value="NZ_JAUJEA010000002.1"/>
</dbReference>
<dbReference type="EMBL" id="JAUJEA010000002">
    <property type="protein sequence ID" value="MDN5201221.1"/>
    <property type="molecule type" value="Genomic_DNA"/>
</dbReference>
<proteinExistence type="predicted"/>
<dbReference type="Proteomes" id="UP001172082">
    <property type="component" value="Unassembled WGS sequence"/>
</dbReference>
<evidence type="ECO:0008006" key="3">
    <source>
        <dbReference type="Google" id="ProtNLM"/>
    </source>
</evidence>
<evidence type="ECO:0000313" key="2">
    <source>
        <dbReference type="Proteomes" id="UP001172082"/>
    </source>
</evidence>